<reference evidence="2 3" key="1">
    <citation type="submission" date="2020-07" db="EMBL/GenBank/DDBJ databases">
        <title>Novel species isolated from subtropical streams in China.</title>
        <authorList>
            <person name="Lu H."/>
        </authorList>
    </citation>
    <scope>NUCLEOTIDE SEQUENCE [LARGE SCALE GENOMIC DNA]</scope>
    <source>
        <strain evidence="2 3">FT3S</strain>
    </source>
</reference>
<dbReference type="Pfam" id="PF01797">
    <property type="entry name" value="Y1_Tnp"/>
    <property type="match status" value="1"/>
</dbReference>
<gene>
    <name evidence="2" type="ORF">H3H36_22280</name>
</gene>
<dbReference type="InterPro" id="IPR002686">
    <property type="entry name" value="Transposase_17"/>
</dbReference>
<protein>
    <submittedName>
        <fullName evidence="2">Transposase</fullName>
    </submittedName>
</protein>
<dbReference type="Proteomes" id="UP000566711">
    <property type="component" value="Unassembled WGS sequence"/>
</dbReference>
<dbReference type="PANTHER" id="PTHR34322:SF2">
    <property type="entry name" value="TRANSPOSASE IS200-LIKE DOMAIN-CONTAINING PROTEIN"/>
    <property type="match status" value="1"/>
</dbReference>
<dbReference type="GO" id="GO:0003677">
    <property type="term" value="F:DNA binding"/>
    <property type="evidence" value="ECO:0007669"/>
    <property type="project" value="InterPro"/>
</dbReference>
<name>A0A7W2ELR8_9BURK</name>
<sequence>MPRHARIILANVPIHLVQRGHNRQACFFADADYQTYQHLLRDHTAASDCALHAYALMGNHVHLLLSSATPAGPATLMKAVNQRYVRYINKKYQRTGTLWQGRFHSSLTEEPAYFFACHRYIELNPVRAGVVAHPAHYRWSSYRANAEGASNPLLQAHPLYDALGDSPDQRQRTYRELFAHELQADVLAQIRQASNGNYALGTARYTTQLRQALGPMVMPGKSGRPANSTPR</sequence>
<dbReference type="GO" id="GO:0006313">
    <property type="term" value="P:DNA transposition"/>
    <property type="evidence" value="ECO:0007669"/>
    <property type="project" value="InterPro"/>
</dbReference>
<dbReference type="SMART" id="SM01321">
    <property type="entry name" value="Y1_Tnp"/>
    <property type="match status" value="1"/>
</dbReference>
<dbReference type="AlphaFoldDB" id="A0A7W2ELR8"/>
<organism evidence="2 3">
    <name type="scientific">Rugamonas fusca</name>
    <dbReference type="NCBI Taxonomy" id="2758568"/>
    <lineage>
        <taxon>Bacteria</taxon>
        <taxon>Pseudomonadati</taxon>
        <taxon>Pseudomonadota</taxon>
        <taxon>Betaproteobacteria</taxon>
        <taxon>Burkholderiales</taxon>
        <taxon>Oxalobacteraceae</taxon>
        <taxon>Telluria group</taxon>
        <taxon>Rugamonas</taxon>
    </lineage>
</organism>
<accession>A0A7W2ELR8</accession>
<feature type="domain" description="Transposase IS200-like" evidence="1">
    <location>
        <begin position="9"/>
        <end position="124"/>
    </location>
</feature>
<dbReference type="EMBL" id="JACEZS010000025">
    <property type="protein sequence ID" value="MBA5608080.1"/>
    <property type="molecule type" value="Genomic_DNA"/>
</dbReference>
<dbReference type="GO" id="GO:0004803">
    <property type="term" value="F:transposase activity"/>
    <property type="evidence" value="ECO:0007669"/>
    <property type="project" value="InterPro"/>
</dbReference>
<dbReference type="SUPFAM" id="SSF143422">
    <property type="entry name" value="Transposase IS200-like"/>
    <property type="match status" value="1"/>
</dbReference>
<evidence type="ECO:0000313" key="3">
    <source>
        <dbReference type="Proteomes" id="UP000566711"/>
    </source>
</evidence>
<dbReference type="Gene3D" id="3.30.70.1290">
    <property type="entry name" value="Transposase IS200-like"/>
    <property type="match status" value="1"/>
</dbReference>
<dbReference type="PANTHER" id="PTHR34322">
    <property type="entry name" value="TRANSPOSASE, Y1_TNP DOMAIN-CONTAINING"/>
    <property type="match status" value="1"/>
</dbReference>
<evidence type="ECO:0000313" key="2">
    <source>
        <dbReference type="EMBL" id="MBA5608080.1"/>
    </source>
</evidence>
<keyword evidence="3" id="KW-1185">Reference proteome</keyword>
<dbReference type="RefSeq" id="WP_182220261.1">
    <property type="nucleotide sequence ID" value="NZ_JACEZS010000025.1"/>
</dbReference>
<comment type="caution">
    <text evidence="2">The sequence shown here is derived from an EMBL/GenBank/DDBJ whole genome shotgun (WGS) entry which is preliminary data.</text>
</comment>
<dbReference type="InterPro" id="IPR036515">
    <property type="entry name" value="Transposase_17_sf"/>
</dbReference>
<proteinExistence type="predicted"/>
<evidence type="ECO:0000259" key="1">
    <source>
        <dbReference type="SMART" id="SM01321"/>
    </source>
</evidence>